<protein>
    <submittedName>
        <fullName evidence="2">Uncharacterized protein</fullName>
    </submittedName>
</protein>
<keyword evidence="3" id="KW-1185">Reference proteome</keyword>
<sequence>MGDAVPRRLARARARVRGRRFRGGARRSSTPGAGQGAVEVPLARVAVVHDAGRLDSPSVTFLGAPVKVS</sequence>
<evidence type="ECO:0000313" key="2">
    <source>
        <dbReference type="EMBL" id="AKJ13413.1"/>
    </source>
</evidence>
<organism evidence="2 3">
    <name type="scientific">Streptomyces incarnatus</name>
    <dbReference type="NCBI Taxonomy" id="665007"/>
    <lineage>
        <taxon>Bacteria</taxon>
        <taxon>Bacillati</taxon>
        <taxon>Actinomycetota</taxon>
        <taxon>Actinomycetes</taxon>
        <taxon>Kitasatosporales</taxon>
        <taxon>Streptomycetaceae</taxon>
        <taxon>Streptomyces</taxon>
    </lineage>
</organism>
<evidence type="ECO:0000313" key="3">
    <source>
        <dbReference type="Proteomes" id="UP000035366"/>
    </source>
</evidence>
<proteinExistence type="predicted"/>
<accession>A0ABN4GNL4</accession>
<feature type="region of interest" description="Disordered" evidence="1">
    <location>
        <begin position="1"/>
        <end position="36"/>
    </location>
</feature>
<dbReference type="EMBL" id="CP011497">
    <property type="protein sequence ID" value="AKJ13413.1"/>
    <property type="molecule type" value="Genomic_DNA"/>
</dbReference>
<feature type="compositionally biased region" description="Basic residues" evidence="1">
    <location>
        <begin position="8"/>
        <end position="25"/>
    </location>
</feature>
<reference evidence="2 3" key="1">
    <citation type="journal article" date="2015" name="ISME J.">
        <title>Draft Genome Sequence of Streptomyces incarnatus NRRL8089, which Produces the Nucleoside Antibiotic Sinefungin.</title>
        <authorList>
            <person name="Oshima K."/>
            <person name="Hattori M."/>
            <person name="Shimizu H."/>
            <person name="Fukuda K."/>
            <person name="Nemoto M."/>
            <person name="Inagaki K."/>
            <person name="Tamura T."/>
        </authorList>
    </citation>
    <scope>NUCLEOTIDE SEQUENCE [LARGE SCALE GENOMIC DNA]</scope>
    <source>
        <strain evidence="2 3">NRRL 8089</strain>
    </source>
</reference>
<evidence type="ECO:0000256" key="1">
    <source>
        <dbReference type="SAM" id="MobiDB-lite"/>
    </source>
</evidence>
<gene>
    <name evidence="2" type="ORF">ABB07_26300</name>
</gene>
<name>A0ABN4GNL4_9ACTN</name>
<dbReference type="Proteomes" id="UP000035366">
    <property type="component" value="Chromosome"/>
</dbReference>